<evidence type="ECO:0000256" key="3">
    <source>
        <dbReference type="SAM" id="SignalP"/>
    </source>
</evidence>
<keyword evidence="3" id="KW-0732">Signal</keyword>
<reference evidence="4" key="1">
    <citation type="journal article" date="2021" name="Nat. Commun.">
        <title>Genetic determinants of endophytism in the Arabidopsis root mycobiome.</title>
        <authorList>
            <person name="Mesny F."/>
            <person name="Miyauchi S."/>
            <person name="Thiergart T."/>
            <person name="Pickel B."/>
            <person name="Atanasova L."/>
            <person name="Karlsson M."/>
            <person name="Huettel B."/>
            <person name="Barry K.W."/>
            <person name="Haridas S."/>
            <person name="Chen C."/>
            <person name="Bauer D."/>
            <person name="Andreopoulos W."/>
            <person name="Pangilinan J."/>
            <person name="LaButti K."/>
            <person name="Riley R."/>
            <person name="Lipzen A."/>
            <person name="Clum A."/>
            <person name="Drula E."/>
            <person name="Henrissat B."/>
            <person name="Kohler A."/>
            <person name="Grigoriev I.V."/>
            <person name="Martin F.M."/>
            <person name="Hacquard S."/>
        </authorList>
    </citation>
    <scope>NUCLEOTIDE SEQUENCE</scope>
    <source>
        <strain evidence="4">MPI-CAGE-AT-0147</strain>
    </source>
</reference>
<feature type="signal peptide" evidence="3">
    <location>
        <begin position="1"/>
        <end position="22"/>
    </location>
</feature>
<gene>
    <name evidence="4" type="ORF">EDB81DRAFT_893641</name>
</gene>
<dbReference type="Proteomes" id="UP000738349">
    <property type="component" value="Unassembled WGS sequence"/>
</dbReference>
<keyword evidence="2" id="KW-0472">Membrane</keyword>
<sequence length="493" mass="54041">MVGFKNSVLFGFAILPIWVAKARRGGGGSGGVIIELPCNYTESGFLERAVQICEPFLTSLETCPAGEINPDLRLQVTDQVYDCLELLLDNLSGVESTTLPPIVDPVKISVDPSCTYPAFMPLLEDVCASEILKPSDIEEECRGGTRTTTDLNEQEEEYRTCQGRVAVQYLRCTVQKPTQEIKDCIAQSVQRASWIPQLQTYTTATSCPSQSAILGVLALVVLRGGLGSLFQYYFGLLCRRLFRRSNKEPHMSHKSHAPQMYGHSPQGPPMYGHPQAPEMFGHPCQTPPPPHESGPPSLGPFRLAKAYDIKAMRFLEYVFKEVIVAFVTVYVILRYIDIPGPGWRDHMLLYMMRPRVAPLTGTLGLFQPWSQQGFGDLAGDALLSLAAGGIAASRFFPLIWKSASPDAPQGDLKALAIGALLAVAPTGLVFLLTLPASIVGLASGREENGGNVKRGYYYGCCIWPLQIFGVALYTLFSPLLFLAEMVSAIIWRL</sequence>
<feature type="region of interest" description="Disordered" evidence="1">
    <location>
        <begin position="249"/>
        <end position="276"/>
    </location>
</feature>
<feature type="transmembrane region" description="Helical" evidence="2">
    <location>
        <begin position="456"/>
        <end position="483"/>
    </location>
</feature>
<dbReference type="OrthoDB" id="3525430at2759"/>
<proteinExistence type="predicted"/>
<keyword evidence="5" id="KW-1185">Reference proteome</keyword>
<evidence type="ECO:0000313" key="4">
    <source>
        <dbReference type="EMBL" id="KAH7113410.1"/>
    </source>
</evidence>
<feature type="chain" id="PRO_5040504682" evidence="3">
    <location>
        <begin position="23"/>
        <end position="493"/>
    </location>
</feature>
<evidence type="ECO:0000313" key="5">
    <source>
        <dbReference type="Proteomes" id="UP000738349"/>
    </source>
</evidence>
<accession>A0A9P9D622</accession>
<feature type="transmembrane region" description="Helical" evidence="2">
    <location>
        <begin position="412"/>
        <end position="436"/>
    </location>
</feature>
<dbReference type="AlphaFoldDB" id="A0A9P9D622"/>
<keyword evidence="2" id="KW-0812">Transmembrane</keyword>
<feature type="transmembrane region" description="Helical" evidence="2">
    <location>
        <begin position="317"/>
        <end position="336"/>
    </location>
</feature>
<protein>
    <submittedName>
        <fullName evidence="4">Uncharacterized protein</fullName>
    </submittedName>
</protein>
<evidence type="ECO:0000256" key="2">
    <source>
        <dbReference type="SAM" id="Phobius"/>
    </source>
</evidence>
<feature type="transmembrane region" description="Helical" evidence="2">
    <location>
        <begin position="212"/>
        <end position="234"/>
    </location>
</feature>
<name>A0A9P9D622_9HYPO</name>
<evidence type="ECO:0000256" key="1">
    <source>
        <dbReference type="SAM" id="MobiDB-lite"/>
    </source>
</evidence>
<keyword evidence="2" id="KW-1133">Transmembrane helix</keyword>
<comment type="caution">
    <text evidence="4">The sequence shown here is derived from an EMBL/GenBank/DDBJ whole genome shotgun (WGS) entry which is preliminary data.</text>
</comment>
<organism evidence="4 5">
    <name type="scientific">Dactylonectria macrodidyma</name>
    <dbReference type="NCBI Taxonomy" id="307937"/>
    <lineage>
        <taxon>Eukaryota</taxon>
        <taxon>Fungi</taxon>
        <taxon>Dikarya</taxon>
        <taxon>Ascomycota</taxon>
        <taxon>Pezizomycotina</taxon>
        <taxon>Sordariomycetes</taxon>
        <taxon>Hypocreomycetidae</taxon>
        <taxon>Hypocreales</taxon>
        <taxon>Nectriaceae</taxon>
        <taxon>Dactylonectria</taxon>
    </lineage>
</organism>
<dbReference type="EMBL" id="JAGMUV010000035">
    <property type="protein sequence ID" value="KAH7113410.1"/>
    <property type="molecule type" value="Genomic_DNA"/>
</dbReference>